<dbReference type="AlphaFoldDB" id="W6Q765"/>
<dbReference type="Proteomes" id="UP000030686">
    <property type="component" value="Unassembled WGS sequence"/>
</dbReference>
<dbReference type="STRING" id="1365484.W6Q765"/>
<dbReference type="Pfam" id="PF00646">
    <property type="entry name" value="F-box"/>
    <property type="match status" value="1"/>
</dbReference>
<accession>W6Q765</accession>
<gene>
    <name evidence="2" type="ORF">PROQFM164_S02g002356</name>
</gene>
<keyword evidence="3" id="KW-1185">Reference proteome</keyword>
<name>W6Q765_PENRF</name>
<organism evidence="2 3">
    <name type="scientific">Penicillium roqueforti (strain FM164)</name>
    <dbReference type="NCBI Taxonomy" id="1365484"/>
    <lineage>
        <taxon>Eukaryota</taxon>
        <taxon>Fungi</taxon>
        <taxon>Dikarya</taxon>
        <taxon>Ascomycota</taxon>
        <taxon>Pezizomycotina</taxon>
        <taxon>Eurotiomycetes</taxon>
        <taxon>Eurotiomycetidae</taxon>
        <taxon>Eurotiales</taxon>
        <taxon>Aspergillaceae</taxon>
        <taxon>Penicillium</taxon>
    </lineage>
</organism>
<dbReference type="EMBL" id="HG792016">
    <property type="protein sequence ID" value="CDM32205.1"/>
    <property type="molecule type" value="Genomic_DNA"/>
</dbReference>
<dbReference type="OrthoDB" id="2687876at2759"/>
<dbReference type="InterPro" id="IPR001810">
    <property type="entry name" value="F-box_dom"/>
</dbReference>
<evidence type="ECO:0000259" key="1">
    <source>
        <dbReference type="PROSITE" id="PS50181"/>
    </source>
</evidence>
<evidence type="ECO:0000313" key="3">
    <source>
        <dbReference type="Proteomes" id="UP000030686"/>
    </source>
</evidence>
<sequence>MQTITLEPEQLAWGKDFATYQEAAKVLSILGNSPRSLETGIVDVEVRPVPVAIKPKGTATADLGMISRLPNEVVDMIINKLDLPSAISLSYVNRIANHYVQKSAVSLLRQWAPGLPKILMNIQSLKIWSIHDLKEAIIREKCVMCGNSTVQLYLPTMERICHPCVHNNHAYWCLPLERAAMIFGLDLPDLIGPETVFLPRLGKDEDDMDLGDLGAWVIPVKVALTRALEIHGSRKAIKRAAEGLFGSDDDEANEYDEDGSDDEFTVVNQHDIYRAVSLDTPNAVKMRFLISLGNCNLHAFHHEVSCRVPVVNRNNTRKILYACRGCTAMLTHPQMETISNTHMEMMQLDPALDKYERSFEIFRRAFHVRTMAEMVEHVRTECIGGWFLLHAEGQNM</sequence>
<feature type="domain" description="F-box" evidence="1">
    <location>
        <begin position="63"/>
        <end position="111"/>
    </location>
</feature>
<proteinExistence type="predicted"/>
<dbReference type="OMA" id="QHDIYRA"/>
<evidence type="ECO:0000313" key="2">
    <source>
        <dbReference type="EMBL" id="CDM32205.1"/>
    </source>
</evidence>
<reference evidence="2" key="1">
    <citation type="journal article" date="2014" name="Nat. Commun.">
        <title>Multiple recent horizontal transfers of a large genomic region in cheese making fungi.</title>
        <authorList>
            <person name="Cheeseman K."/>
            <person name="Ropars J."/>
            <person name="Renault P."/>
            <person name="Dupont J."/>
            <person name="Gouzy J."/>
            <person name="Branca A."/>
            <person name="Abraham A.L."/>
            <person name="Ceppi M."/>
            <person name="Conseiller E."/>
            <person name="Debuchy R."/>
            <person name="Malagnac F."/>
            <person name="Goarin A."/>
            <person name="Silar P."/>
            <person name="Lacoste S."/>
            <person name="Sallet E."/>
            <person name="Bensimon A."/>
            <person name="Giraud T."/>
            <person name="Brygoo Y."/>
        </authorList>
    </citation>
    <scope>NUCLEOTIDE SEQUENCE [LARGE SCALE GENOMIC DNA]</scope>
    <source>
        <strain evidence="2">FM164</strain>
    </source>
</reference>
<dbReference type="PROSITE" id="PS50181">
    <property type="entry name" value="FBOX"/>
    <property type="match status" value="1"/>
</dbReference>
<protein>
    <submittedName>
        <fullName evidence="2">F-box domain, cyclin-like</fullName>
    </submittedName>
</protein>